<dbReference type="InParanoid" id="A0A543B1P1"/>
<dbReference type="Proteomes" id="UP000317043">
    <property type="component" value="Unassembled WGS sequence"/>
</dbReference>
<keyword evidence="2" id="KW-1185">Reference proteome</keyword>
<dbReference type="PROSITE" id="PS51257">
    <property type="entry name" value="PROKAR_LIPOPROTEIN"/>
    <property type="match status" value="1"/>
</dbReference>
<comment type="caution">
    <text evidence="1">The sequence shown here is derived from an EMBL/GenBank/DDBJ whole genome shotgun (WGS) entry which is preliminary data.</text>
</comment>
<proteinExistence type="predicted"/>
<sequence length="148" mass="15103">MAGHTRRVVLLGAAAATLSGCSLLSRDQVAVVDETPVLQPVLDFAADQIARLTAAVDGGAPNDATLVMLRDNHLAHAGELARIIGVDVPEGSADVDGDLLPTLNRLEAEGTQQATDACLETTPEFAVLLGEIAACRASHSDVLGAIGG</sequence>
<evidence type="ECO:0000313" key="2">
    <source>
        <dbReference type="Proteomes" id="UP000317043"/>
    </source>
</evidence>
<accession>A0A543B1P1</accession>
<dbReference type="AlphaFoldDB" id="A0A543B1P1"/>
<protein>
    <submittedName>
        <fullName evidence="1">Uncharacterized protein</fullName>
    </submittedName>
</protein>
<organism evidence="1 2">
    <name type="scientific">Stackebrandtia endophytica</name>
    <dbReference type="NCBI Taxonomy" id="1496996"/>
    <lineage>
        <taxon>Bacteria</taxon>
        <taxon>Bacillati</taxon>
        <taxon>Actinomycetota</taxon>
        <taxon>Actinomycetes</taxon>
        <taxon>Glycomycetales</taxon>
        <taxon>Glycomycetaceae</taxon>
        <taxon>Stackebrandtia</taxon>
    </lineage>
</organism>
<evidence type="ECO:0000313" key="1">
    <source>
        <dbReference type="EMBL" id="TQL78737.1"/>
    </source>
</evidence>
<reference evidence="1 2" key="1">
    <citation type="submission" date="2019-06" db="EMBL/GenBank/DDBJ databases">
        <title>Sequencing the genomes of 1000 actinobacteria strains.</title>
        <authorList>
            <person name="Klenk H.-P."/>
        </authorList>
    </citation>
    <scope>NUCLEOTIDE SEQUENCE [LARGE SCALE GENOMIC DNA]</scope>
    <source>
        <strain evidence="1 2">DSM 45928</strain>
    </source>
</reference>
<name>A0A543B1P1_9ACTN</name>
<dbReference type="EMBL" id="VFOW01000001">
    <property type="protein sequence ID" value="TQL78737.1"/>
    <property type="molecule type" value="Genomic_DNA"/>
</dbReference>
<gene>
    <name evidence="1" type="ORF">FB566_4329</name>
</gene>